<dbReference type="Proteomes" id="UP000002878">
    <property type="component" value="Chromosome"/>
</dbReference>
<dbReference type="KEGG" id="bqy:MUS_0771"/>
<organism evidence="1 2">
    <name type="scientific">Bacillus amyloliquefaciens (strain Y2)</name>
    <name type="common">Bacillus amyloliquefaciens subsp. plantarum (strain B9601-Y2)</name>
    <dbReference type="NCBI Taxonomy" id="1155777"/>
    <lineage>
        <taxon>Bacteria</taxon>
        <taxon>Bacillati</taxon>
        <taxon>Bacillota</taxon>
        <taxon>Bacilli</taxon>
        <taxon>Bacillales</taxon>
        <taxon>Bacillaceae</taxon>
        <taxon>Bacillus</taxon>
        <taxon>Bacillus amyloliquefaciens group</taxon>
    </lineage>
</organism>
<evidence type="ECO:0000313" key="2">
    <source>
        <dbReference type="Proteomes" id="UP000002878"/>
    </source>
</evidence>
<dbReference type="HOGENOM" id="CLU_3323997_0_0_9"/>
<dbReference type="EMBL" id="CP003332">
    <property type="protein sequence ID" value="AFJ60826.1"/>
    <property type="molecule type" value="Genomic_DNA"/>
</dbReference>
<evidence type="ECO:0000313" key="1">
    <source>
        <dbReference type="EMBL" id="AFJ60826.1"/>
    </source>
</evidence>
<protein>
    <submittedName>
        <fullName evidence="1">Uncharacterized protein</fullName>
    </submittedName>
</protein>
<proteinExistence type="predicted"/>
<gene>
    <name evidence="1" type="ORF">MUS_0771</name>
</gene>
<dbReference type="PATRIC" id="fig|1126211.3.peg.739"/>
<reference evidence="1 2" key="1">
    <citation type="journal article" date="2012" name="J. Biotechnol.">
        <title>Genome sequence of the plant growth promoting strain Bacillus amyloliquefaciens subsp. plantarum B9601-Y2 and expression of mersacidin and other secondary metabolites.</title>
        <authorList>
            <person name="He P."/>
            <person name="Hao K."/>
            <person name="Blom J."/>
            <person name="Ruckert C."/>
            <person name="Vater J."/>
            <person name="Mao Z."/>
            <person name="Wu Y."/>
            <person name="Hou M."/>
            <person name="He P."/>
            <person name="He Y."/>
            <person name="Borriss R."/>
        </authorList>
    </citation>
    <scope>NUCLEOTIDE SEQUENCE [LARGE SCALE GENOMIC DNA]</scope>
    <source>
        <strain evidence="1">Y2</strain>
    </source>
</reference>
<accession>I2C2F2</accession>
<dbReference type="AlphaFoldDB" id="I2C2F2"/>
<sequence>MRIDYKKFILLISLKGNYTRLHFLKEMTREKDHENSQK</sequence>
<name>I2C2F2_BACAY</name>